<dbReference type="Gene3D" id="1.25.40.10">
    <property type="entry name" value="Tetratricopeptide repeat domain"/>
    <property type="match status" value="1"/>
</dbReference>
<dbReference type="InterPro" id="IPR025697">
    <property type="entry name" value="CLU_dom"/>
</dbReference>
<evidence type="ECO:0000313" key="6">
    <source>
        <dbReference type="RefSeq" id="XP_052741607.1"/>
    </source>
</evidence>
<protein>
    <recommendedName>
        <fullName evidence="2">Clustered mitochondria protein homolog</fullName>
    </recommendedName>
</protein>
<sequence>MALGSEVNDDNATKQTSQKVKKCPVTSALNEKSASENVNKGSKSEKTAKMKKETPAAVKVSCSNGHASTPNGRADDEGGGSVATPRVSYAAAARKAPSPQINNTPPPFPLNTECPKSTTISEKSSQAKLGTSTTKLNGETSLSDNKNDELSTKESVMNGTEDTNTNKIVNGDLKNTSECDISSSDNTKIVSNGINSDSDDAKSTMSSDGNENIVLTEDLPFKIAEPKSVVSKKKESKKNITLEKSKESDKKKSLSENIEEDSKDEESLTQSINCNDKKDVAKIVNGEKESSPSEDGDEKKRDAEVVFIQDMGFTVKIVSPRAEPLDIQVSSMELVQEIHQVLMDREDTCHRTCFSLQLDGVTLDNFAELKNIEGLKEGSVIKVVEEPYTMREARIHVRHVRDLLKSIDYVDAYAGQECSSLAFLNVVTQGDILEKKKSRPESVDCTPPDFIMPGSTERPLLALHPGLTKENKAPQCLKVLTTSGWNPPPGPRKMCGDLLYLHVVTLEDRHFHITACPRGFYLNQSTEEVFNPRPFNPSLLCHSLIELLSIVSPAFKRNFALVQKRRMQKHPFERVATPYQVYQWASPMLDHTVDAIRAEDTFSSKLGYEEHIPGQTRDWNEELQTTRELPRATLPERLLRERAIFKVHSDFVAAATRGAMAVVDGNVMAINPGEEPKMQMFIWNNIFFSLGFDVRDHYKDLGGDAAAFVAPRNDLQGVRVYSAVDTCGLHTLGTVVVDYRGYRVTAQSIIPGILEKEQEQSVVYGSIDFGTTVLSHPKYMELLSKAGQQLKIMPHSVVSANGETVQLCSSVECKGIVGNDGRHYILDLLRTFPPDVNFLQLEDDDLREDIKSMGFPIIHKHKLCCLRQELVDSFVEARYFMFIRYAAFHLQQLSAKRQRKTSEQKSIEHNKDSDKKEAAKETEKETNRVNKSQDKEVKRESKSQDKEVKRDSKSQDKEIKDKKQKKEEKKEKLDTAKKDDSQETEQTEKLEIKEKDDELLLNENYSEIDTDVAKKIVESITDSICSGDKQENDSGERSRAVVAAAARAVASLKESEFDVRFNPDVYSAGIKHAASPEQLAKQRHLVKEAAAFLLTTQIPAFVRECLEHTSAPMDGAGLTEALHARGINVRYLGRVCAALRPHASLSYLHSIAVAELLLRAAKHVYTAYLQGCEAMCTSAAVSHFLNCLLGAVAAPAPGAAEAPARAPRSRGRRAKKTHHASPASPPPSPDWQNVTPRSLFAQIKQELKAYWGYDLNAESMDVVIEKHNLQKISLLRSFSLKVGLQVLLREYDFDNKNKTAFSSTDIMNIFPVVKHINPRASDAYNFYTTGQNKIQAGAVSEGHELIAEALNLLNNVYGAMHGEIAQCLRMVARLCYVTGEHRDAMAYQQKAVLMSERVNGIDHPYTITEYSHLALYCFANGQVSTALKLLYRARYLALLVCGENHPEMALLDSNIALILHAVGEYELSLRFAERALNVTGATHGARSLKAAVARHLLARTLSCLGDFRAALQHEKETYSIYKQLLGEKHEKTRESSECLRHLTQQAVVLQKRLAEAYARGHPHPAPLHIQPPAMASVIDMLNLINGILFVQISPQDIEQFKAEIEKRQLKDLPIPLEASKEKSDSTSADDGALAGELKDALNGELKDALKDALNGELKDALNGADS</sequence>
<dbReference type="Pfam" id="PF13424">
    <property type="entry name" value="TPR_12"/>
    <property type="match status" value="1"/>
</dbReference>
<dbReference type="SUPFAM" id="SSF103107">
    <property type="entry name" value="Hypothetical protein c14orf129, hspc210"/>
    <property type="match status" value="1"/>
</dbReference>
<feature type="compositionally biased region" description="Basic and acidic residues" evidence="3">
    <location>
        <begin position="237"/>
        <end position="254"/>
    </location>
</feature>
<feature type="compositionally biased region" description="Basic and acidic residues" evidence="3">
    <location>
        <begin position="900"/>
        <end position="991"/>
    </location>
</feature>
<dbReference type="InterPro" id="IPR028275">
    <property type="entry name" value="CLU_N"/>
</dbReference>
<keyword evidence="2" id="KW-0694">RNA-binding</keyword>
<dbReference type="PANTHER" id="PTHR12601:SF6">
    <property type="entry name" value="CLUSTERED MITOCHONDRIA PROTEIN HOMOLOG"/>
    <property type="match status" value="1"/>
</dbReference>
<evidence type="ECO:0000259" key="4">
    <source>
        <dbReference type="PROSITE" id="PS51823"/>
    </source>
</evidence>
<feature type="compositionally biased region" description="Polar residues" evidence="3">
    <location>
        <begin position="153"/>
        <end position="196"/>
    </location>
</feature>
<feature type="compositionally biased region" description="Polar residues" evidence="3">
    <location>
        <begin position="114"/>
        <end position="144"/>
    </location>
</feature>
<dbReference type="HAMAP" id="MF_03013">
    <property type="entry name" value="CLU"/>
    <property type="match status" value="1"/>
</dbReference>
<feature type="compositionally biased region" description="Polar residues" evidence="3">
    <location>
        <begin position="27"/>
        <end position="41"/>
    </location>
</feature>
<evidence type="ECO:0000256" key="1">
    <source>
        <dbReference type="ARBA" id="ARBA00022490"/>
    </source>
</evidence>
<dbReference type="PANTHER" id="PTHR12601">
    <property type="entry name" value="EUKARYOTIC TRANSLATION INITIATION FACTOR 3 SUBUNIT EIF-3"/>
    <property type="match status" value="1"/>
</dbReference>
<evidence type="ECO:0000256" key="3">
    <source>
        <dbReference type="SAM" id="MobiDB-lite"/>
    </source>
</evidence>
<comment type="subcellular location">
    <subcellularLocation>
        <location evidence="2">Cytoplasm</location>
    </subcellularLocation>
</comment>
<feature type="compositionally biased region" description="Basic and acidic residues" evidence="3">
    <location>
        <begin position="42"/>
        <end position="54"/>
    </location>
</feature>
<evidence type="ECO:0000256" key="2">
    <source>
        <dbReference type="HAMAP-Rule" id="MF_03013"/>
    </source>
</evidence>
<dbReference type="InterPro" id="IPR033646">
    <property type="entry name" value="CLU-central"/>
</dbReference>
<feature type="domain" description="Clu" evidence="4">
    <location>
        <begin position="597"/>
        <end position="839"/>
    </location>
</feature>
<comment type="function">
    <text evidence="2">mRNA-binding protein involved in proper cytoplasmic distribution of mitochondria.</text>
</comment>
<keyword evidence="5" id="KW-1185">Reference proteome</keyword>
<feature type="region of interest" description="Disordered" evidence="3">
    <location>
        <begin position="1200"/>
        <end position="1234"/>
    </location>
</feature>
<comment type="similarity">
    <text evidence="2">Belongs to the CLU family.</text>
</comment>
<dbReference type="Proteomes" id="UP001652582">
    <property type="component" value="Chromosome 14"/>
</dbReference>
<dbReference type="Pfam" id="PF12807">
    <property type="entry name" value="eIF3_p135"/>
    <property type="match status" value="1"/>
</dbReference>
<gene>
    <name evidence="6" type="primary">LOC112053793</name>
</gene>
<reference evidence="6" key="1">
    <citation type="submission" date="2025-08" db="UniProtKB">
        <authorList>
            <consortium name="RefSeq"/>
        </authorList>
    </citation>
    <scope>IDENTIFICATION</scope>
</reference>
<feature type="region of interest" description="Disordered" evidence="3">
    <location>
        <begin position="1"/>
        <end position="301"/>
    </location>
</feature>
<dbReference type="RefSeq" id="XP_052741607.1">
    <property type="nucleotide sequence ID" value="XM_052885647.1"/>
</dbReference>
<dbReference type="InterPro" id="IPR023231">
    <property type="entry name" value="GSKIP_dom_sf"/>
</dbReference>
<dbReference type="InterPro" id="IPR011990">
    <property type="entry name" value="TPR-like_helical_dom_sf"/>
</dbReference>
<dbReference type="SUPFAM" id="SSF48452">
    <property type="entry name" value="TPR-like"/>
    <property type="match status" value="1"/>
</dbReference>
<dbReference type="Pfam" id="PF13236">
    <property type="entry name" value="CLU"/>
    <property type="match status" value="1"/>
</dbReference>
<dbReference type="Pfam" id="PF15044">
    <property type="entry name" value="CLU_N"/>
    <property type="match status" value="1"/>
</dbReference>
<dbReference type="InterPro" id="IPR027523">
    <property type="entry name" value="CLU_prot"/>
</dbReference>
<feature type="region of interest" description="Disordered" evidence="3">
    <location>
        <begin position="896"/>
        <end position="991"/>
    </location>
</feature>
<feature type="compositionally biased region" description="Basic residues" evidence="3">
    <location>
        <begin position="1207"/>
        <end position="1219"/>
    </location>
</feature>
<dbReference type="PROSITE" id="PS51823">
    <property type="entry name" value="CLU"/>
    <property type="match status" value="1"/>
</dbReference>
<feature type="compositionally biased region" description="Basic and acidic residues" evidence="3">
    <location>
        <begin position="275"/>
        <end position="301"/>
    </location>
</feature>
<feature type="compositionally biased region" description="Polar residues" evidence="3">
    <location>
        <begin position="61"/>
        <end position="71"/>
    </location>
</feature>
<accession>A0ABM3LRA6</accession>
<dbReference type="CDD" id="cd15466">
    <property type="entry name" value="CLU-central"/>
    <property type="match status" value="1"/>
</dbReference>
<organism evidence="5 6">
    <name type="scientific">Bicyclus anynana</name>
    <name type="common">Squinting bush brown butterfly</name>
    <dbReference type="NCBI Taxonomy" id="110368"/>
    <lineage>
        <taxon>Eukaryota</taxon>
        <taxon>Metazoa</taxon>
        <taxon>Ecdysozoa</taxon>
        <taxon>Arthropoda</taxon>
        <taxon>Hexapoda</taxon>
        <taxon>Insecta</taxon>
        <taxon>Pterygota</taxon>
        <taxon>Neoptera</taxon>
        <taxon>Endopterygota</taxon>
        <taxon>Lepidoptera</taxon>
        <taxon>Glossata</taxon>
        <taxon>Ditrysia</taxon>
        <taxon>Papilionoidea</taxon>
        <taxon>Nymphalidae</taxon>
        <taxon>Satyrinae</taxon>
        <taxon>Satyrini</taxon>
        <taxon>Mycalesina</taxon>
        <taxon>Bicyclus</taxon>
    </lineage>
</organism>
<name>A0ABM3LRA6_BICAN</name>
<dbReference type="GeneID" id="112053793"/>
<keyword evidence="1 2" id="KW-0963">Cytoplasm</keyword>
<dbReference type="Pfam" id="PF13374">
    <property type="entry name" value="TPR_10"/>
    <property type="match status" value="1"/>
</dbReference>
<proteinExistence type="inferred from homology"/>
<evidence type="ECO:0000313" key="5">
    <source>
        <dbReference type="Proteomes" id="UP001652582"/>
    </source>
</evidence>